<dbReference type="STRING" id="1227549.SAMN05444007_1059"/>
<dbReference type="Gene3D" id="3.50.50.60">
    <property type="entry name" value="FAD/NAD(P)-binding domain"/>
    <property type="match status" value="2"/>
</dbReference>
<evidence type="ECO:0000256" key="1">
    <source>
        <dbReference type="ARBA" id="ARBA00023002"/>
    </source>
</evidence>
<keyword evidence="1" id="KW-0560">Oxidoreductase</keyword>
<evidence type="ECO:0000313" key="3">
    <source>
        <dbReference type="EMBL" id="SEJ47728.1"/>
    </source>
</evidence>
<name>A0A1H6Z2W0_9RHOB</name>
<dbReference type="OrthoDB" id="9805337at2"/>
<protein>
    <submittedName>
        <fullName evidence="3">D-amino-acid dehydrogenase</fullName>
    </submittedName>
</protein>
<organism evidence="3 4">
    <name type="scientific">Cribrihabitans marinus</name>
    <dbReference type="NCBI Taxonomy" id="1227549"/>
    <lineage>
        <taxon>Bacteria</taxon>
        <taxon>Pseudomonadati</taxon>
        <taxon>Pseudomonadota</taxon>
        <taxon>Alphaproteobacteria</taxon>
        <taxon>Rhodobacterales</taxon>
        <taxon>Paracoccaceae</taxon>
        <taxon>Cribrihabitans</taxon>
    </lineage>
</organism>
<evidence type="ECO:0000259" key="2">
    <source>
        <dbReference type="Pfam" id="PF01266"/>
    </source>
</evidence>
<dbReference type="InterPro" id="IPR036188">
    <property type="entry name" value="FAD/NAD-bd_sf"/>
</dbReference>
<reference evidence="3 4" key="1">
    <citation type="submission" date="2016-10" db="EMBL/GenBank/DDBJ databases">
        <authorList>
            <person name="de Groot N.N."/>
        </authorList>
    </citation>
    <scope>NUCLEOTIDE SEQUENCE [LARGE SCALE GENOMIC DNA]</scope>
    <source>
        <strain evidence="3 4">DSM 29340</strain>
    </source>
</reference>
<dbReference type="SUPFAM" id="SSF54373">
    <property type="entry name" value="FAD-linked reductases, C-terminal domain"/>
    <property type="match status" value="1"/>
</dbReference>
<dbReference type="GO" id="GO:0016491">
    <property type="term" value="F:oxidoreductase activity"/>
    <property type="evidence" value="ECO:0007669"/>
    <property type="project" value="UniProtKB-KW"/>
</dbReference>
<sequence>MTTSHPTVVIGAGIVGVSTAIWLRRSGVPVTLVDRGAPGQGTSYGNAGVIANCSMVPVTTPGLILKGPKFVLDPNFPLFLRWSYVPRLLPWLIKYLGHANDGDTRRIAEGLTPIVSDATDQHRALSDGTRAADWIVNSDYTFAYADRAAFDADSYVWGLRRDAGFEPELIEGEAVSAYEPNLGPAVTCLAVMKDHGFVRDPGGYVAALAEEFLSLGGIWHQADVKDFSFTDDRISAVETTTGPIPCADAVLATGVWSKPLMKRLGLSIPLETERGYHIVFEDATGGPRVPMMVAAGKFVATPMEAGLRCAGIVEFGGLEAGPAAAPLALLRKEVRKAFPHLASGQEVEWQGHRPAPSDSLPLIGQVGRTGIYVGFGHHHIGLTGGPKTGRLLAQLMSGQTPNMDMRPYDPARFAG</sequence>
<accession>A0A1H6Z2W0</accession>
<dbReference type="PANTHER" id="PTHR13847:SF289">
    <property type="entry name" value="GLYCINE OXIDASE"/>
    <property type="match status" value="1"/>
</dbReference>
<dbReference type="PANTHER" id="PTHR13847">
    <property type="entry name" value="SARCOSINE DEHYDROGENASE-RELATED"/>
    <property type="match status" value="1"/>
</dbReference>
<proteinExistence type="predicted"/>
<dbReference type="Gene3D" id="3.30.9.10">
    <property type="entry name" value="D-Amino Acid Oxidase, subunit A, domain 2"/>
    <property type="match status" value="1"/>
</dbReference>
<dbReference type="EMBL" id="FNYD01000005">
    <property type="protein sequence ID" value="SEJ47728.1"/>
    <property type="molecule type" value="Genomic_DNA"/>
</dbReference>
<dbReference type="SUPFAM" id="SSF51905">
    <property type="entry name" value="FAD/NAD(P)-binding domain"/>
    <property type="match status" value="1"/>
</dbReference>
<feature type="domain" description="FAD dependent oxidoreductase" evidence="2">
    <location>
        <begin position="8"/>
        <end position="395"/>
    </location>
</feature>
<dbReference type="Proteomes" id="UP000199379">
    <property type="component" value="Unassembled WGS sequence"/>
</dbReference>
<keyword evidence="4" id="KW-1185">Reference proteome</keyword>
<dbReference type="RefSeq" id="WP_092365604.1">
    <property type="nucleotide sequence ID" value="NZ_BMGV01000005.1"/>
</dbReference>
<dbReference type="InterPro" id="IPR006076">
    <property type="entry name" value="FAD-dep_OxRdtase"/>
</dbReference>
<dbReference type="AlphaFoldDB" id="A0A1H6Z2W0"/>
<evidence type="ECO:0000313" key="4">
    <source>
        <dbReference type="Proteomes" id="UP000199379"/>
    </source>
</evidence>
<dbReference type="Pfam" id="PF01266">
    <property type="entry name" value="DAO"/>
    <property type="match status" value="1"/>
</dbReference>
<gene>
    <name evidence="3" type="ORF">SAMN05444007_1059</name>
</gene>
<dbReference type="GO" id="GO:0005737">
    <property type="term" value="C:cytoplasm"/>
    <property type="evidence" value="ECO:0007669"/>
    <property type="project" value="TreeGrafter"/>
</dbReference>